<feature type="transmembrane region" description="Helical" evidence="1">
    <location>
        <begin position="41"/>
        <end position="59"/>
    </location>
</feature>
<proteinExistence type="predicted"/>
<comment type="caution">
    <text evidence="2">The sequence shown here is derived from an EMBL/GenBank/DDBJ whole genome shotgun (WGS) entry which is preliminary data.</text>
</comment>
<dbReference type="Proteomes" id="UP001610335">
    <property type="component" value="Unassembled WGS sequence"/>
</dbReference>
<evidence type="ECO:0000256" key="1">
    <source>
        <dbReference type="SAM" id="Phobius"/>
    </source>
</evidence>
<evidence type="ECO:0000313" key="2">
    <source>
        <dbReference type="EMBL" id="KAL2819044.1"/>
    </source>
</evidence>
<gene>
    <name evidence="2" type="ORF">BDW59DRAFT_123443</name>
</gene>
<accession>A0ABR4HVE3</accession>
<protein>
    <submittedName>
        <fullName evidence="2">Uncharacterized protein</fullName>
    </submittedName>
</protein>
<dbReference type="EMBL" id="JBFXLS010000079">
    <property type="protein sequence ID" value="KAL2819044.1"/>
    <property type="molecule type" value="Genomic_DNA"/>
</dbReference>
<reference evidence="2 3" key="1">
    <citation type="submission" date="2024-07" db="EMBL/GenBank/DDBJ databases">
        <title>Section-level genome sequencing and comparative genomics of Aspergillus sections Usti and Cavernicolus.</title>
        <authorList>
            <consortium name="Lawrence Berkeley National Laboratory"/>
            <person name="Nybo J.L."/>
            <person name="Vesth T.C."/>
            <person name="Theobald S."/>
            <person name="Frisvad J.C."/>
            <person name="Larsen T.O."/>
            <person name="Kjaerboelling I."/>
            <person name="Rothschild-Mancinelli K."/>
            <person name="Lyhne E.K."/>
            <person name="Kogle M.E."/>
            <person name="Barry K."/>
            <person name="Clum A."/>
            <person name="Na H."/>
            <person name="Ledsgaard L."/>
            <person name="Lin J."/>
            <person name="Lipzen A."/>
            <person name="Kuo A."/>
            <person name="Riley R."/>
            <person name="Mondo S."/>
            <person name="LaButti K."/>
            <person name="Haridas S."/>
            <person name="Pangalinan J."/>
            <person name="Salamov A.A."/>
            <person name="Simmons B.A."/>
            <person name="Magnuson J.K."/>
            <person name="Chen J."/>
            <person name="Drula E."/>
            <person name="Henrissat B."/>
            <person name="Wiebenga A."/>
            <person name="Lubbers R.J."/>
            <person name="Gomes A.C."/>
            <person name="Makela M.R."/>
            <person name="Stajich J."/>
            <person name="Grigoriev I.V."/>
            <person name="Mortensen U.H."/>
            <person name="De vries R.P."/>
            <person name="Baker S.E."/>
            <person name="Andersen M.R."/>
        </authorList>
    </citation>
    <scope>NUCLEOTIDE SEQUENCE [LARGE SCALE GENOMIC DNA]</scope>
    <source>
        <strain evidence="2 3">CBS 600.67</strain>
    </source>
</reference>
<keyword evidence="1" id="KW-1133">Transmembrane helix</keyword>
<keyword evidence="1" id="KW-0472">Membrane</keyword>
<name>A0ABR4HVE3_9EURO</name>
<sequence length="151" mass="17083">MLTIMVSFLGEWSADFLATVLPLVLGAFFDNPSMRLSCSAFLLLIGIGISRTFYWLVLYSRFFSPFRQLPTPSKRSPFTGNQVSLFKVHIHRNQQDRSQSQTGVIPALCSCRFDFYPEKAQWFPADRSRLLFALVEISCPASIGGFELEGD</sequence>
<keyword evidence="3" id="KW-1185">Reference proteome</keyword>
<organism evidence="2 3">
    <name type="scientific">Aspergillus cavernicola</name>
    <dbReference type="NCBI Taxonomy" id="176166"/>
    <lineage>
        <taxon>Eukaryota</taxon>
        <taxon>Fungi</taxon>
        <taxon>Dikarya</taxon>
        <taxon>Ascomycota</taxon>
        <taxon>Pezizomycotina</taxon>
        <taxon>Eurotiomycetes</taxon>
        <taxon>Eurotiomycetidae</taxon>
        <taxon>Eurotiales</taxon>
        <taxon>Aspergillaceae</taxon>
        <taxon>Aspergillus</taxon>
        <taxon>Aspergillus subgen. Nidulantes</taxon>
    </lineage>
</organism>
<evidence type="ECO:0000313" key="3">
    <source>
        <dbReference type="Proteomes" id="UP001610335"/>
    </source>
</evidence>
<keyword evidence="1" id="KW-0812">Transmembrane</keyword>
<feature type="transmembrane region" description="Helical" evidence="1">
    <location>
        <begin position="12"/>
        <end position="29"/>
    </location>
</feature>